<keyword evidence="1" id="KW-0812">Transmembrane</keyword>
<protein>
    <submittedName>
        <fullName evidence="2">Membrane protein</fullName>
    </submittedName>
</protein>
<dbReference type="InterPro" id="IPR010293">
    <property type="entry name" value="Sbt_1"/>
</dbReference>
<feature type="transmembrane region" description="Helical" evidence="1">
    <location>
        <begin position="60"/>
        <end position="82"/>
    </location>
</feature>
<dbReference type="RefSeq" id="WP_046172024.1">
    <property type="nucleotide sequence ID" value="NZ_FOMB01000046.1"/>
</dbReference>
<keyword evidence="4" id="KW-1185">Reference proteome</keyword>
<name>A0A0F5PUJ5_9HYPH</name>
<feature type="transmembrane region" description="Helical" evidence="1">
    <location>
        <begin position="227"/>
        <end position="251"/>
    </location>
</feature>
<reference evidence="3 5" key="2">
    <citation type="submission" date="2016-10" db="EMBL/GenBank/DDBJ databases">
        <authorList>
            <person name="de Groot N.N."/>
        </authorList>
    </citation>
    <scope>NUCLEOTIDE SEQUENCE [LARGE SCALE GENOMIC DNA]</scope>
    <source>
        <strain evidence="3 5">CGMCC 1.10210</strain>
    </source>
</reference>
<reference evidence="2 4" key="1">
    <citation type="submission" date="2015-03" db="EMBL/GenBank/DDBJ databases">
        <authorList>
            <person name="Lepp D."/>
            <person name="Hassan Y.I."/>
            <person name="Li X.-Z."/>
            <person name="Zhou T."/>
        </authorList>
    </citation>
    <scope>NUCLEOTIDE SEQUENCE [LARGE SCALE GENOMIC DNA]</scope>
    <source>
        <strain evidence="2 4">Cr7-05</strain>
    </source>
</reference>
<evidence type="ECO:0000313" key="3">
    <source>
        <dbReference type="EMBL" id="SFD36739.1"/>
    </source>
</evidence>
<feature type="transmembrane region" description="Helical" evidence="1">
    <location>
        <begin position="291"/>
        <end position="314"/>
    </location>
</feature>
<evidence type="ECO:0000313" key="4">
    <source>
        <dbReference type="Proteomes" id="UP000033519"/>
    </source>
</evidence>
<feature type="transmembrane region" description="Helical" evidence="1">
    <location>
        <begin position="193"/>
        <end position="215"/>
    </location>
</feature>
<dbReference type="Pfam" id="PF05982">
    <property type="entry name" value="Sbt_1"/>
    <property type="match status" value="1"/>
</dbReference>
<accession>A0A0F5PUJ5</accession>
<sequence length="315" mass="32063">MQSLLSPAILFFALGLLAATLRSNLQIPEAIGKALAIYLMAAIGLKGGVQVSQNGVTPDLLLAGVAGLCLSLLLPFSAYWAVRHLGKLDRMHAGAVAAHYGSVSVVTFVTAVAALEAAGLHVAGFMVAVLALMEAPAILVGLWLARRSSEKGTSGVNDHLTHTLRDGSILLLTGGFVIGLVAGPQGFEPVQPVFEGAFSGILCLFLLDMGLVAGRHLMRRGSVSPRLIALAIGLAVTNGMIGLLVGMAIGLDPGSAAALGILAGSASYIAAPAAIRMALPEVDPGMPLTMSLAITFPFNVLVGIPVLTAVAGLLP</sequence>
<evidence type="ECO:0000313" key="5">
    <source>
        <dbReference type="Proteomes" id="UP000182258"/>
    </source>
</evidence>
<dbReference type="AlphaFoldDB" id="A0A0F5PUJ5"/>
<dbReference type="Proteomes" id="UP000182258">
    <property type="component" value="Unassembled WGS sequence"/>
</dbReference>
<keyword evidence="1" id="KW-1133">Transmembrane helix</keyword>
<dbReference type="PANTHER" id="PTHR40400:SF1">
    <property type="entry name" value="SLR1512 PROTEIN"/>
    <property type="match status" value="1"/>
</dbReference>
<organism evidence="3 5">
    <name type="scientific">Devosia psychrophila</name>
    <dbReference type="NCBI Taxonomy" id="728005"/>
    <lineage>
        <taxon>Bacteria</taxon>
        <taxon>Pseudomonadati</taxon>
        <taxon>Pseudomonadota</taxon>
        <taxon>Alphaproteobacteria</taxon>
        <taxon>Hyphomicrobiales</taxon>
        <taxon>Devosiaceae</taxon>
        <taxon>Devosia</taxon>
    </lineage>
</organism>
<dbReference type="PANTHER" id="PTHR40400">
    <property type="entry name" value="SLR1512 PROTEIN"/>
    <property type="match status" value="1"/>
</dbReference>
<gene>
    <name evidence="3" type="ORF">SAMN04488059_14617</name>
    <name evidence="2" type="ORF">WH91_16080</name>
</gene>
<feature type="transmembrane region" description="Helical" evidence="1">
    <location>
        <begin position="121"/>
        <end position="145"/>
    </location>
</feature>
<dbReference type="EMBL" id="LAPV01000145">
    <property type="protein sequence ID" value="KKC32046.1"/>
    <property type="molecule type" value="Genomic_DNA"/>
</dbReference>
<dbReference type="STRING" id="728005.SAMN04488059_14617"/>
<feature type="transmembrane region" description="Helical" evidence="1">
    <location>
        <begin position="94"/>
        <end position="115"/>
    </location>
</feature>
<dbReference type="PATRIC" id="fig|728005.3.peg.1426"/>
<proteinExistence type="predicted"/>
<keyword evidence="1" id="KW-0472">Membrane</keyword>
<dbReference type="Proteomes" id="UP000033519">
    <property type="component" value="Unassembled WGS sequence"/>
</dbReference>
<feature type="transmembrane region" description="Helical" evidence="1">
    <location>
        <begin position="169"/>
        <end position="187"/>
    </location>
</feature>
<evidence type="ECO:0000256" key="1">
    <source>
        <dbReference type="SAM" id="Phobius"/>
    </source>
</evidence>
<dbReference type="EMBL" id="FOMB01000046">
    <property type="protein sequence ID" value="SFD36739.1"/>
    <property type="molecule type" value="Genomic_DNA"/>
</dbReference>
<evidence type="ECO:0000313" key="2">
    <source>
        <dbReference type="EMBL" id="KKC32046.1"/>
    </source>
</evidence>